<protein>
    <submittedName>
        <fullName evidence="2">Nuclear transport factor 2 family protein</fullName>
    </submittedName>
</protein>
<organism evidence="2 3">
    <name type="scientific">Paenibacillus terreus</name>
    <dbReference type="NCBI Taxonomy" id="1387834"/>
    <lineage>
        <taxon>Bacteria</taxon>
        <taxon>Bacillati</taxon>
        <taxon>Bacillota</taxon>
        <taxon>Bacilli</taxon>
        <taxon>Bacillales</taxon>
        <taxon>Paenibacillaceae</taxon>
        <taxon>Paenibacillus</taxon>
    </lineage>
</organism>
<evidence type="ECO:0000259" key="1">
    <source>
        <dbReference type="Pfam" id="PF12680"/>
    </source>
</evidence>
<dbReference type="InterPro" id="IPR032710">
    <property type="entry name" value="NTF2-like_dom_sf"/>
</dbReference>
<dbReference type="Proteomes" id="UP001580407">
    <property type="component" value="Unassembled WGS sequence"/>
</dbReference>
<dbReference type="Gene3D" id="3.10.450.50">
    <property type="match status" value="1"/>
</dbReference>
<gene>
    <name evidence="2" type="ORF">ACE3NQ_04185</name>
</gene>
<evidence type="ECO:0000313" key="3">
    <source>
        <dbReference type="Proteomes" id="UP001580407"/>
    </source>
</evidence>
<dbReference type="RefSeq" id="WP_375523942.1">
    <property type="nucleotide sequence ID" value="NZ_JBHILM010000003.1"/>
</dbReference>
<dbReference type="InterPro" id="IPR037401">
    <property type="entry name" value="SnoaL-like"/>
</dbReference>
<dbReference type="EMBL" id="JBHILM010000003">
    <property type="protein sequence ID" value="MFB5680122.1"/>
    <property type="molecule type" value="Genomic_DNA"/>
</dbReference>
<reference evidence="2 3" key="1">
    <citation type="submission" date="2024-09" db="EMBL/GenBank/DDBJ databases">
        <authorList>
            <person name="Ruan L."/>
        </authorList>
    </citation>
    <scope>NUCLEOTIDE SEQUENCE [LARGE SCALE GENOMIC DNA]</scope>
    <source>
        <strain evidence="2 3">D33</strain>
    </source>
</reference>
<evidence type="ECO:0000313" key="2">
    <source>
        <dbReference type="EMBL" id="MFB5680122.1"/>
    </source>
</evidence>
<keyword evidence="3" id="KW-1185">Reference proteome</keyword>
<proteinExistence type="predicted"/>
<name>A0ABV5B357_9BACL</name>
<accession>A0ABV5B357</accession>
<dbReference type="Pfam" id="PF12680">
    <property type="entry name" value="SnoaL_2"/>
    <property type="match status" value="1"/>
</dbReference>
<dbReference type="SUPFAM" id="SSF54427">
    <property type="entry name" value="NTF2-like"/>
    <property type="match status" value="1"/>
</dbReference>
<comment type="caution">
    <text evidence="2">The sequence shown here is derived from an EMBL/GenBank/DDBJ whole genome shotgun (WGS) entry which is preliminary data.</text>
</comment>
<feature type="domain" description="SnoaL-like" evidence="1">
    <location>
        <begin position="7"/>
        <end position="104"/>
    </location>
</feature>
<sequence>MKEEIIKKYFFMWVTRDFTFLDTYFSDDIIYRECYGAMYVGIEEVHLWIKKMLLKQVVLEWKIKNIHQVNETLFFVEWYFKAKEKQLYSFDGISMIRFDGNKIRLIEEYEATHETFRPCKID</sequence>